<sequence length="355" mass="42781">MGFKASNKNFIIHELNRPVKHLDLTARLEYYKTVQIETRVRLKRSYLTSINDKEQFYIDAFEVLGEYESEYLLTNLLLESKWFQLLKKVLLKIKESKINIQFPLVLNSFIESIENSSHDQLRLNIVENTKYQGDFAYVLPFFERFVKSDIDLVADFLIPRSNELIKSLAEYFTNVDDSNDLKFWIFLFFNKIWNEYYLDGTLHRLRGAIFYRDLNKHLNREDVLSNYIKFLDFVNNKLDEYFVLFQKSSLHLNISDFESSTELKRYYNEYQIRINEGREIMRLCEESSFLDILKYVEEQKNFNKRALTVIRNKLTKFQYPSSTELGLFENLYRDFGYHSKDVRKIARTLYLFQLI</sequence>
<dbReference type="EMBL" id="SUKA01000003">
    <property type="protein sequence ID" value="TJY65819.1"/>
    <property type="molecule type" value="Genomic_DNA"/>
</dbReference>
<evidence type="ECO:0000313" key="2">
    <source>
        <dbReference type="Proteomes" id="UP000309872"/>
    </source>
</evidence>
<dbReference type="AlphaFoldDB" id="A0A4V5LYA7"/>
<keyword evidence="2" id="KW-1185">Reference proteome</keyword>
<comment type="caution">
    <text evidence="1">The sequence shown here is derived from an EMBL/GenBank/DDBJ whole genome shotgun (WGS) entry which is preliminary data.</text>
</comment>
<gene>
    <name evidence="1" type="ORF">FAZ19_11920</name>
</gene>
<accession>A0A4V5LYA7</accession>
<evidence type="ECO:0000313" key="1">
    <source>
        <dbReference type="EMBL" id="TJY65819.1"/>
    </source>
</evidence>
<dbReference type="RefSeq" id="WP_136820948.1">
    <property type="nucleotide sequence ID" value="NZ_BMJX01000003.1"/>
</dbReference>
<reference evidence="1 2" key="1">
    <citation type="submission" date="2019-04" db="EMBL/GenBank/DDBJ databases">
        <title>Sphingobacterium olei sp. nov., isolated from oil-contaminated soil.</title>
        <authorList>
            <person name="Liu B."/>
        </authorList>
    </citation>
    <scope>NUCLEOTIDE SEQUENCE [LARGE SCALE GENOMIC DNA]</scope>
    <source>
        <strain evidence="1 2">Y3L14</strain>
    </source>
</reference>
<proteinExistence type="predicted"/>
<organism evidence="1 2">
    <name type="scientific">Sphingobacterium alkalisoli</name>
    <dbReference type="NCBI Taxonomy" id="1874115"/>
    <lineage>
        <taxon>Bacteria</taxon>
        <taxon>Pseudomonadati</taxon>
        <taxon>Bacteroidota</taxon>
        <taxon>Sphingobacteriia</taxon>
        <taxon>Sphingobacteriales</taxon>
        <taxon>Sphingobacteriaceae</taxon>
        <taxon>Sphingobacterium</taxon>
    </lineage>
</organism>
<name>A0A4V5LYA7_9SPHI</name>
<protein>
    <submittedName>
        <fullName evidence="1">Uncharacterized protein</fullName>
    </submittedName>
</protein>
<dbReference type="Proteomes" id="UP000309872">
    <property type="component" value="Unassembled WGS sequence"/>
</dbReference>